<dbReference type="OrthoDB" id="9790710at2"/>
<evidence type="ECO:0000313" key="3">
    <source>
        <dbReference type="EMBL" id="SMF34690.1"/>
    </source>
</evidence>
<dbReference type="Pfam" id="PF13439">
    <property type="entry name" value="Glyco_transf_4"/>
    <property type="match status" value="1"/>
</dbReference>
<feature type="domain" description="Glycosyl transferase family 1" evidence="1">
    <location>
        <begin position="181"/>
        <end position="347"/>
    </location>
</feature>
<name>A0A1X7EJ32_9BACT</name>
<dbReference type="PANTHER" id="PTHR45947">
    <property type="entry name" value="SULFOQUINOVOSYL TRANSFERASE SQD2"/>
    <property type="match status" value="1"/>
</dbReference>
<dbReference type="RefSeq" id="WP_085103718.1">
    <property type="nucleotide sequence ID" value="NZ_FWZU01000005.1"/>
</dbReference>
<dbReference type="Proteomes" id="UP000192906">
    <property type="component" value="Unassembled WGS sequence"/>
</dbReference>
<dbReference type="Pfam" id="PF00534">
    <property type="entry name" value="Glycos_transf_1"/>
    <property type="match status" value="1"/>
</dbReference>
<dbReference type="InterPro" id="IPR050194">
    <property type="entry name" value="Glycosyltransferase_grp1"/>
</dbReference>
<keyword evidence="4" id="KW-1185">Reference proteome</keyword>
<evidence type="ECO:0000313" key="4">
    <source>
        <dbReference type="Proteomes" id="UP000192906"/>
    </source>
</evidence>
<dbReference type="InterPro" id="IPR001296">
    <property type="entry name" value="Glyco_trans_1"/>
</dbReference>
<gene>
    <name evidence="3" type="ORF">SAMN06295933_3034</name>
</gene>
<accession>A0A1X7EJ32</accession>
<evidence type="ECO:0000259" key="2">
    <source>
        <dbReference type="Pfam" id="PF13439"/>
    </source>
</evidence>
<sequence>MRILHISKYSYPERGGIETFVRDLTAEQVKMGHSVSVLCHHTLPFRKTDARQIDGVKITRSSTICNTAFAPISPFFPMSLQKIVSLHRPQIIHIHLPNPAILFNCFFPSEIPYIVHWHADVKGSPNLVIKILYPFYRQFEQRILSKAKCIIATSPLYLESSHSLRPWLDKCRIVPLGLDQNKYPPRQIPPDETPLVLSVGRFAFYKGFKYLVRAAVLLPEARFIIAGDGPEHSRITREVKKLGLENRVSLPGKISDRELFVLLQRASVFCLPSIDRGEAFGMVLLEAMRYGVPLVTTSINGSGTSWVNQNGITGTIVPVASSEALAEAIKEIITQPQKAVQYGQAGKLKFNNLFTILRSAQAIEQIYLDVISQ</sequence>
<dbReference type="EMBL" id="FWZU01000005">
    <property type="protein sequence ID" value="SMF34690.1"/>
    <property type="molecule type" value="Genomic_DNA"/>
</dbReference>
<protein>
    <submittedName>
        <fullName evidence="3">Glycosyltransferase involved in cell wall bisynthesis</fullName>
    </submittedName>
</protein>
<organism evidence="3 4">
    <name type="scientific">Desulfovibrio gilichinskyi</name>
    <dbReference type="NCBI Taxonomy" id="1519643"/>
    <lineage>
        <taxon>Bacteria</taxon>
        <taxon>Pseudomonadati</taxon>
        <taxon>Thermodesulfobacteriota</taxon>
        <taxon>Desulfovibrionia</taxon>
        <taxon>Desulfovibrionales</taxon>
        <taxon>Desulfovibrionaceae</taxon>
        <taxon>Desulfovibrio</taxon>
    </lineage>
</organism>
<dbReference type="SUPFAM" id="SSF53756">
    <property type="entry name" value="UDP-Glycosyltransferase/glycogen phosphorylase"/>
    <property type="match status" value="1"/>
</dbReference>
<dbReference type="AlphaFoldDB" id="A0A1X7EJ32"/>
<dbReference type="Gene3D" id="3.40.50.2000">
    <property type="entry name" value="Glycogen Phosphorylase B"/>
    <property type="match status" value="2"/>
</dbReference>
<dbReference type="PANTHER" id="PTHR45947:SF3">
    <property type="entry name" value="SULFOQUINOVOSYL TRANSFERASE SQD2"/>
    <property type="match status" value="1"/>
</dbReference>
<dbReference type="GO" id="GO:0016757">
    <property type="term" value="F:glycosyltransferase activity"/>
    <property type="evidence" value="ECO:0007669"/>
    <property type="project" value="InterPro"/>
</dbReference>
<reference evidence="4" key="1">
    <citation type="submission" date="2017-04" db="EMBL/GenBank/DDBJ databases">
        <authorList>
            <person name="Varghese N."/>
            <person name="Submissions S."/>
        </authorList>
    </citation>
    <scope>NUCLEOTIDE SEQUENCE [LARGE SCALE GENOMIC DNA]</scope>
    <source>
        <strain evidence="4">K3S</strain>
    </source>
</reference>
<dbReference type="InterPro" id="IPR028098">
    <property type="entry name" value="Glyco_trans_4-like_N"/>
</dbReference>
<feature type="domain" description="Glycosyltransferase subfamily 4-like N-terminal" evidence="2">
    <location>
        <begin position="15"/>
        <end position="180"/>
    </location>
</feature>
<evidence type="ECO:0000259" key="1">
    <source>
        <dbReference type="Pfam" id="PF00534"/>
    </source>
</evidence>
<proteinExistence type="predicted"/>
<dbReference type="STRING" id="1519643.SAMN06295933_3034"/>
<keyword evidence="3" id="KW-0808">Transferase</keyword>